<comment type="caution">
    <text evidence="1">The sequence shown here is derived from an EMBL/GenBank/DDBJ whole genome shotgun (WGS) entry which is preliminary data.</text>
</comment>
<keyword evidence="2" id="KW-1185">Reference proteome</keyword>
<gene>
    <name evidence="1" type="ORF">GGD88_001749</name>
</gene>
<protein>
    <submittedName>
        <fullName evidence="1">Uncharacterized protein</fullName>
    </submittedName>
</protein>
<dbReference type="Proteomes" id="UP000555728">
    <property type="component" value="Unassembled WGS sequence"/>
</dbReference>
<reference evidence="1 2" key="1">
    <citation type="submission" date="2020-08" db="EMBL/GenBank/DDBJ databases">
        <title>Genome sequencing of Purple Non-Sulfur Bacteria from various extreme environments.</title>
        <authorList>
            <person name="Mayer M."/>
        </authorList>
    </citation>
    <scope>NUCLEOTIDE SEQUENCE [LARGE SCALE GENOMIC DNA]</scope>
    <source>
        <strain evidence="1 2">JA135</strain>
    </source>
</reference>
<proteinExistence type="predicted"/>
<dbReference type="AlphaFoldDB" id="A0A7W6RZC3"/>
<dbReference type="EMBL" id="JACIGI010000012">
    <property type="protein sequence ID" value="MBB4286024.1"/>
    <property type="molecule type" value="Genomic_DNA"/>
</dbReference>
<dbReference type="RefSeq" id="WP_184434241.1">
    <property type="nucleotide sequence ID" value="NZ_JACIGI010000012.1"/>
</dbReference>
<sequence length="136" mass="14472">MRYGVQILAGALVGVVLGLGSAGPGAADTTANTRTEAGAFLAGTEDLPLMAGLRQVAERGVVFETAQGRIVEVYAVGYLTAERVSAFYRQTLPQLGWRRIAGGPDLRFHREGEILTLSFPSRAEPLTVRFRIVPGG</sequence>
<evidence type="ECO:0000313" key="2">
    <source>
        <dbReference type="Proteomes" id="UP000555728"/>
    </source>
</evidence>
<name>A0A7W6RZC3_9PROT</name>
<accession>A0A7W6RZC3</accession>
<evidence type="ECO:0000313" key="1">
    <source>
        <dbReference type="EMBL" id="MBB4286024.1"/>
    </source>
</evidence>
<organism evidence="1 2">
    <name type="scientific">Roseospira goensis</name>
    <dbReference type="NCBI Taxonomy" id="391922"/>
    <lineage>
        <taxon>Bacteria</taxon>
        <taxon>Pseudomonadati</taxon>
        <taxon>Pseudomonadota</taxon>
        <taxon>Alphaproteobacteria</taxon>
        <taxon>Rhodospirillales</taxon>
        <taxon>Rhodospirillaceae</taxon>
        <taxon>Roseospira</taxon>
    </lineage>
</organism>